<feature type="transmembrane region" description="Helical" evidence="1">
    <location>
        <begin position="214"/>
        <end position="236"/>
    </location>
</feature>
<dbReference type="InterPro" id="IPR001633">
    <property type="entry name" value="EAL_dom"/>
</dbReference>
<dbReference type="PROSITE" id="PS50887">
    <property type="entry name" value="GGDEF"/>
    <property type="match status" value="1"/>
</dbReference>
<feature type="domain" description="GGDEF" evidence="3">
    <location>
        <begin position="338"/>
        <end position="470"/>
    </location>
</feature>
<keyword evidence="1" id="KW-0472">Membrane</keyword>
<dbReference type="RefSeq" id="WP_253240430.1">
    <property type="nucleotide sequence ID" value="NZ_JAMYJR010000030.1"/>
</dbReference>
<organism evidence="4 5">
    <name type="scientific">Paractinoplanes aksuensis</name>
    <dbReference type="NCBI Taxonomy" id="2939490"/>
    <lineage>
        <taxon>Bacteria</taxon>
        <taxon>Bacillati</taxon>
        <taxon>Actinomycetota</taxon>
        <taxon>Actinomycetes</taxon>
        <taxon>Micromonosporales</taxon>
        <taxon>Micromonosporaceae</taxon>
        <taxon>Paractinoplanes</taxon>
    </lineage>
</organism>
<feature type="transmembrane region" description="Helical" evidence="1">
    <location>
        <begin position="127"/>
        <end position="147"/>
    </location>
</feature>
<dbReference type="PANTHER" id="PTHR44757:SF2">
    <property type="entry name" value="BIOFILM ARCHITECTURE MAINTENANCE PROTEIN MBAA"/>
    <property type="match status" value="1"/>
</dbReference>
<feature type="transmembrane region" description="Helical" evidence="1">
    <location>
        <begin position="190"/>
        <end position="208"/>
    </location>
</feature>
<evidence type="ECO:0000259" key="2">
    <source>
        <dbReference type="PROSITE" id="PS50883"/>
    </source>
</evidence>
<evidence type="ECO:0000256" key="1">
    <source>
        <dbReference type="SAM" id="Phobius"/>
    </source>
</evidence>
<dbReference type="PROSITE" id="PS50883">
    <property type="entry name" value="EAL"/>
    <property type="match status" value="1"/>
</dbReference>
<accession>A0ABT1DU47</accession>
<keyword evidence="1" id="KW-1133">Transmembrane helix</keyword>
<feature type="transmembrane region" description="Helical" evidence="1">
    <location>
        <begin position="248"/>
        <end position="267"/>
    </location>
</feature>
<evidence type="ECO:0000313" key="5">
    <source>
        <dbReference type="Proteomes" id="UP001523369"/>
    </source>
</evidence>
<dbReference type="Gene3D" id="3.20.20.450">
    <property type="entry name" value="EAL domain"/>
    <property type="match status" value="1"/>
</dbReference>
<dbReference type="NCBIfam" id="TIGR00254">
    <property type="entry name" value="GGDEF"/>
    <property type="match status" value="1"/>
</dbReference>
<dbReference type="SMART" id="SM00267">
    <property type="entry name" value="GGDEF"/>
    <property type="match status" value="1"/>
</dbReference>
<reference evidence="4 5" key="1">
    <citation type="submission" date="2022-06" db="EMBL/GenBank/DDBJ databases">
        <title>New Species of the Genus Actinoplanes, ActinopZanes ferrugineus.</title>
        <authorList>
            <person name="Ding P."/>
        </authorList>
    </citation>
    <scope>NUCLEOTIDE SEQUENCE [LARGE SCALE GENOMIC DNA]</scope>
    <source>
        <strain evidence="4 5">TRM88003</strain>
    </source>
</reference>
<feature type="transmembrane region" description="Helical" evidence="1">
    <location>
        <begin position="273"/>
        <end position="296"/>
    </location>
</feature>
<dbReference type="InterPro" id="IPR035919">
    <property type="entry name" value="EAL_sf"/>
</dbReference>
<name>A0ABT1DU47_9ACTN</name>
<dbReference type="SUPFAM" id="SSF55073">
    <property type="entry name" value="Nucleotide cyclase"/>
    <property type="match status" value="1"/>
</dbReference>
<dbReference type="Pfam" id="PF00990">
    <property type="entry name" value="GGDEF"/>
    <property type="match status" value="1"/>
</dbReference>
<dbReference type="InterPro" id="IPR043128">
    <property type="entry name" value="Rev_trsase/Diguanyl_cyclase"/>
</dbReference>
<feature type="transmembrane region" description="Helical" evidence="1">
    <location>
        <begin position="32"/>
        <end position="53"/>
    </location>
</feature>
<gene>
    <name evidence="4" type="ORF">M1L60_27535</name>
</gene>
<proteinExistence type="predicted"/>
<feature type="domain" description="EAL" evidence="2">
    <location>
        <begin position="478"/>
        <end position="732"/>
    </location>
</feature>
<dbReference type="CDD" id="cd01948">
    <property type="entry name" value="EAL"/>
    <property type="match status" value="1"/>
</dbReference>
<feature type="transmembrane region" description="Helical" evidence="1">
    <location>
        <begin position="101"/>
        <end position="120"/>
    </location>
</feature>
<dbReference type="CDD" id="cd01949">
    <property type="entry name" value="GGDEF"/>
    <property type="match status" value="1"/>
</dbReference>
<evidence type="ECO:0000313" key="4">
    <source>
        <dbReference type="EMBL" id="MCO8274357.1"/>
    </source>
</evidence>
<comment type="caution">
    <text evidence="4">The sequence shown here is derived from an EMBL/GenBank/DDBJ whole genome shotgun (WGS) entry which is preliminary data.</text>
</comment>
<evidence type="ECO:0000259" key="3">
    <source>
        <dbReference type="PROSITE" id="PS50887"/>
    </source>
</evidence>
<dbReference type="InterPro" id="IPR052155">
    <property type="entry name" value="Biofilm_reg_signaling"/>
</dbReference>
<keyword evidence="5" id="KW-1185">Reference proteome</keyword>
<dbReference type="EMBL" id="JAMYJR010000030">
    <property type="protein sequence ID" value="MCO8274357.1"/>
    <property type="molecule type" value="Genomic_DNA"/>
</dbReference>
<dbReference type="InterPro" id="IPR029787">
    <property type="entry name" value="Nucleotide_cyclase"/>
</dbReference>
<sequence>MGTRAVITALRAGAVALTLVFAAAHLPVVAGPAPWAAGVALNAVYLCVALLVVGRAVFVRAHRTVWGLIAAGVCCYATGTAYTWVVQLQGGKLPFPSLADLAWLSFYPFAYCAILGLFGGLRLPRRLVLDGAIAGLGGSALFSVLVVDVLLGGAQGHGWAQLVALAYPLGDSLLLGTLLCGMTAGVRNPFLTAGVATFVLADTGYVVLSAQGLYASGGLINVLYLTGLTLLGFAAWHRTAGAAVRPVTSRLAGPIWFAVGALVLLMVATRVRLSAVTVVLAGLTLVLVVSRVFLALRELESVGRERHDEARRDPLTGLANRRAVLEHVDGLITGPQRAPIAMLLLDLDRFKEVNDSYGHPAGDQLLREVTNRLQLITRSSDVLGRLGGDEFVLVMSGVSLTPAEANRLAARIRDELRRPFRVDGVQITIDVSIGIALDEAGDANALFQHADIAMYKAKRAGGGHVAYRRDDDQESRRRLELTAALRRDAGTDAMVLHYQPKLDLNSGVVRGFEALVRWEHPSLGRLFPDVFLPMAEQNGLMPALTHNVLSQAIRQCAQWHADGHPVSVAVNASATDLRFEQFPQHIAELLDLHGLPARALTVEITETMMLTDCPATERVLDRLTAMGVDVSIDDYGTHHSTLSYLRRLHTARELKLDRSFIADLLTEARSATIVRSTIDLCHALNIIVVAEGVEDANTLDKLREWGCDLAQGYHIGRPGPADEVTRWLGAIPFGDAGVTVFGDPGLVERFQTPAD</sequence>
<dbReference type="Pfam" id="PF00563">
    <property type="entry name" value="EAL"/>
    <property type="match status" value="1"/>
</dbReference>
<dbReference type="Gene3D" id="3.30.70.270">
    <property type="match status" value="1"/>
</dbReference>
<dbReference type="Proteomes" id="UP001523369">
    <property type="component" value="Unassembled WGS sequence"/>
</dbReference>
<feature type="transmembrane region" description="Helical" evidence="1">
    <location>
        <begin position="65"/>
        <end position="85"/>
    </location>
</feature>
<dbReference type="SUPFAM" id="SSF141868">
    <property type="entry name" value="EAL domain-like"/>
    <property type="match status" value="1"/>
</dbReference>
<protein>
    <submittedName>
        <fullName evidence="4">EAL domain-containing protein</fullName>
    </submittedName>
</protein>
<dbReference type="InterPro" id="IPR000160">
    <property type="entry name" value="GGDEF_dom"/>
</dbReference>
<dbReference type="SMART" id="SM00052">
    <property type="entry name" value="EAL"/>
    <property type="match status" value="1"/>
</dbReference>
<dbReference type="PANTHER" id="PTHR44757">
    <property type="entry name" value="DIGUANYLATE CYCLASE DGCP"/>
    <property type="match status" value="1"/>
</dbReference>
<keyword evidence="1" id="KW-0812">Transmembrane</keyword>